<comment type="similarity">
    <text evidence="1 2">Belongs to the anti-sigma-factor antagonist family.</text>
</comment>
<sequence length="121" mass="12405">MQPGFSWIITPNGGAAVLSLSGELDIATAAECGRCMAEAIASTEPAKVVVDMKGVEFCDSSGLSVLIAAASGAEASGGVLVLCELHPRVQRVLDVTGLTKRFRSYGTVQEAIAALPKPITS</sequence>
<gene>
    <name evidence="4" type="ORF">OUY24_01715</name>
</gene>
<dbReference type="EMBL" id="JAPNUD010000003">
    <property type="protein sequence ID" value="MDA0639331.1"/>
    <property type="molecule type" value="Genomic_DNA"/>
</dbReference>
<dbReference type="Pfam" id="PF01740">
    <property type="entry name" value="STAS"/>
    <property type="match status" value="1"/>
</dbReference>
<protein>
    <recommendedName>
        <fullName evidence="2">Anti-sigma factor antagonist</fullName>
    </recommendedName>
</protein>
<evidence type="ECO:0000256" key="2">
    <source>
        <dbReference type="RuleBase" id="RU003749"/>
    </source>
</evidence>
<name>A0ABT4SQ12_9ACTN</name>
<dbReference type="CDD" id="cd07043">
    <property type="entry name" value="STAS_anti-anti-sigma_factors"/>
    <property type="match status" value="1"/>
</dbReference>
<evidence type="ECO:0000259" key="3">
    <source>
        <dbReference type="PROSITE" id="PS50801"/>
    </source>
</evidence>
<dbReference type="InterPro" id="IPR003658">
    <property type="entry name" value="Anti-sigma_ant"/>
</dbReference>
<organism evidence="4 5">
    <name type="scientific">Nonomuraea ferruginea</name>
    <dbReference type="NCBI Taxonomy" id="46174"/>
    <lineage>
        <taxon>Bacteria</taxon>
        <taxon>Bacillati</taxon>
        <taxon>Actinomycetota</taxon>
        <taxon>Actinomycetes</taxon>
        <taxon>Streptosporangiales</taxon>
        <taxon>Streptosporangiaceae</taxon>
        <taxon>Nonomuraea</taxon>
    </lineage>
</organism>
<reference evidence="4 5" key="1">
    <citation type="submission" date="2022-11" db="EMBL/GenBank/DDBJ databases">
        <title>Nonomuraea corallina sp. nov., a new species of the genus Nonomuraea isolated from sea side sediment in Thai sea.</title>
        <authorList>
            <person name="Ngamcharungchit C."/>
            <person name="Matsumoto A."/>
            <person name="Suriyachadkun C."/>
            <person name="Panbangred W."/>
            <person name="Inahashi Y."/>
            <person name="Intra B."/>
        </authorList>
    </citation>
    <scope>NUCLEOTIDE SEQUENCE [LARGE SCALE GENOMIC DNA]</scope>
    <source>
        <strain evidence="4 5">DSM 43553</strain>
    </source>
</reference>
<accession>A0ABT4SQ12</accession>
<proteinExistence type="inferred from homology"/>
<dbReference type="Gene3D" id="3.30.750.24">
    <property type="entry name" value="STAS domain"/>
    <property type="match status" value="1"/>
</dbReference>
<evidence type="ECO:0000313" key="5">
    <source>
        <dbReference type="Proteomes" id="UP001212498"/>
    </source>
</evidence>
<dbReference type="NCBIfam" id="TIGR00377">
    <property type="entry name" value="ant_ant_sig"/>
    <property type="match status" value="1"/>
</dbReference>
<dbReference type="RefSeq" id="WP_148030531.1">
    <property type="nucleotide sequence ID" value="NZ_BAABFD010000001.1"/>
</dbReference>
<keyword evidence="5" id="KW-1185">Reference proteome</keyword>
<dbReference type="PANTHER" id="PTHR33495">
    <property type="entry name" value="ANTI-SIGMA FACTOR ANTAGONIST TM_1081-RELATED-RELATED"/>
    <property type="match status" value="1"/>
</dbReference>
<evidence type="ECO:0000256" key="1">
    <source>
        <dbReference type="ARBA" id="ARBA00009013"/>
    </source>
</evidence>
<evidence type="ECO:0000313" key="4">
    <source>
        <dbReference type="EMBL" id="MDA0639331.1"/>
    </source>
</evidence>
<dbReference type="Proteomes" id="UP001212498">
    <property type="component" value="Unassembled WGS sequence"/>
</dbReference>
<dbReference type="SUPFAM" id="SSF52091">
    <property type="entry name" value="SpoIIaa-like"/>
    <property type="match status" value="1"/>
</dbReference>
<feature type="domain" description="STAS" evidence="3">
    <location>
        <begin position="14"/>
        <end position="115"/>
    </location>
</feature>
<dbReference type="InterPro" id="IPR036513">
    <property type="entry name" value="STAS_dom_sf"/>
</dbReference>
<dbReference type="PANTHER" id="PTHR33495:SF2">
    <property type="entry name" value="ANTI-SIGMA FACTOR ANTAGONIST TM_1081-RELATED"/>
    <property type="match status" value="1"/>
</dbReference>
<comment type="caution">
    <text evidence="4">The sequence shown here is derived from an EMBL/GenBank/DDBJ whole genome shotgun (WGS) entry which is preliminary data.</text>
</comment>
<dbReference type="PROSITE" id="PS50801">
    <property type="entry name" value="STAS"/>
    <property type="match status" value="1"/>
</dbReference>
<dbReference type="InterPro" id="IPR002645">
    <property type="entry name" value="STAS_dom"/>
</dbReference>